<comment type="caution">
    <text evidence="2">The sequence shown here is derived from an EMBL/GenBank/DDBJ whole genome shotgun (WGS) entry which is preliminary data.</text>
</comment>
<name>A0ABU5KLM3_9BACL</name>
<feature type="region of interest" description="Disordered" evidence="1">
    <location>
        <begin position="220"/>
        <end position="245"/>
    </location>
</feature>
<gene>
    <name evidence="2" type="ORF">UFB30_05380</name>
</gene>
<sequence length="245" mass="27989">MDWEEIRKEYEAGGITLQALADKHDIKIGTLKSRKSREGWGGKKDATKRGKVASTKNKDATKKKQKNRSGNPNPNNQFAKRNTAARKHGLRSKYFSASQKEIMEDFEEFSIADQLWIQIEIKFSAIIQLQKVMWVEYADQTLNEESMVSSGEGGDSTAYKVVYAFEQYESYIKAQARAMAEYRNLVKHFVDMAHDEDERKLKLEQMQTSIDKNRAVISKLDSDGEGSQESEVAKMLRKMAGVKDE</sequence>
<evidence type="ECO:0008006" key="4">
    <source>
        <dbReference type="Google" id="ProtNLM"/>
    </source>
</evidence>
<feature type="compositionally biased region" description="Basic and acidic residues" evidence="1">
    <location>
        <begin position="36"/>
        <end position="48"/>
    </location>
</feature>
<evidence type="ECO:0000313" key="2">
    <source>
        <dbReference type="EMBL" id="MDZ5711646.1"/>
    </source>
</evidence>
<keyword evidence="3" id="KW-1185">Reference proteome</keyword>
<reference evidence="2 3" key="1">
    <citation type="submission" date="2023-12" db="EMBL/GenBank/DDBJ databases">
        <title>Jeotgalibacillus haloalkaliphilus sp. nov., a novel salt-tolerant bacteria, isolated from the estuary of the Fenhe River into the Yellow River.</title>
        <authorList>
            <person name="Li Y."/>
        </authorList>
    </citation>
    <scope>NUCLEOTIDE SEQUENCE [LARGE SCALE GENOMIC DNA]</scope>
    <source>
        <strain evidence="2 3">HH7-29</strain>
    </source>
</reference>
<feature type="region of interest" description="Disordered" evidence="1">
    <location>
        <begin position="31"/>
        <end position="87"/>
    </location>
</feature>
<evidence type="ECO:0000313" key="3">
    <source>
        <dbReference type="Proteomes" id="UP001292084"/>
    </source>
</evidence>
<dbReference type="Proteomes" id="UP001292084">
    <property type="component" value="Unassembled WGS sequence"/>
</dbReference>
<dbReference type="RefSeq" id="WP_322420663.1">
    <property type="nucleotide sequence ID" value="NZ_JAXQNN010000002.1"/>
</dbReference>
<organism evidence="2 3">
    <name type="scientific">Jeotgalibacillus haloalkalitolerans</name>
    <dbReference type="NCBI Taxonomy" id="3104292"/>
    <lineage>
        <taxon>Bacteria</taxon>
        <taxon>Bacillati</taxon>
        <taxon>Bacillota</taxon>
        <taxon>Bacilli</taxon>
        <taxon>Bacillales</taxon>
        <taxon>Caryophanaceae</taxon>
        <taxon>Jeotgalibacillus</taxon>
    </lineage>
</organism>
<dbReference type="EMBL" id="JAXQNN010000002">
    <property type="protein sequence ID" value="MDZ5711646.1"/>
    <property type="molecule type" value="Genomic_DNA"/>
</dbReference>
<proteinExistence type="predicted"/>
<protein>
    <recommendedName>
        <fullName evidence="4">Terminase</fullName>
    </recommendedName>
</protein>
<feature type="compositionally biased region" description="Polar residues" evidence="1">
    <location>
        <begin position="68"/>
        <end position="80"/>
    </location>
</feature>
<evidence type="ECO:0000256" key="1">
    <source>
        <dbReference type="SAM" id="MobiDB-lite"/>
    </source>
</evidence>
<accession>A0ABU5KLM3</accession>